<dbReference type="InterPro" id="IPR011991">
    <property type="entry name" value="ArsR-like_HTH"/>
</dbReference>
<keyword evidence="4" id="KW-1185">Reference proteome</keyword>
<feature type="domain" description="HTH marR-type" evidence="2">
    <location>
        <begin position="12"/>
        <end position="57"/>
    </location>
</feature>
<dbReference type="InterPro" id="IPR019885">
    <property type="entry name" value="Tscrpt_reg_HTH_AsnC-type_CS"/>
</dbReference>
<dbReference type="GO" id="GO:0003700">
    <property type="term" value="F:DNA-binding transcription factor activity"/>
    <property type="evidence" value="ECO:0007669"/>
    <property type="project" value="InterPro"/>
</dbReference>
<comment type="caution">
    <text evidence="3">The sequence shown here is derived from an EMBL/GenBank/DDBJ whole genome shotgun (WGS) entry which is preliminary data.</text>
</comment>
<proteinExistence type="inferred from homology"/>
<dbReference type="InterPro" id="IPR036390">
    <property type="entry name" value="WH_DNA-bd_sf"/>
</dbReference>
<dbReference type="Pfam" id="PF00480">
    <property type="entry name" value="ROK"/>
    <property type="match status" value="1"/>
</dbReference>
<reference evidence="3 4" key="1">
    <citation type="submission" date="2017-10" db="EMBL/GenBank/DDBJ databases">
        <title>Sequencing the genomes of 1000 actinobacteria strains.</title>
        <authorList>
            <person name="Klenk H.-P."/>
        </authorList>
    </citation>
    <scope>NUCLEOTIDE SEQUENCE [LARGE SCALE GENOMIC DNA]</scope>
    <source>
        <strain evidence="3 4">DSM 21863</strain>
    </source>
</reference>
<dbReference type="InterPro" id="IPR000600">
    <property type="entry name" value="ROK"/>
</dbReference>
<dbReference type="Gene3D" id="3.30.420.40">
    <property type="match status" value="2"/>
</dbReference>
<dbReference type="Pfam" id="PF12802">
    <property type="entry name" value="MarR_2"/>
    <property type="match status" value="1"/>
</dbReference>
<dbReference type="SUPFAM" id="SSF46785">
    <property type="entry name" value="Winged helix' DNA-binding domain"/>
    <property type="match status" value="1"/>
</dbReference>
<name>A0A2A9ETK1_9MICO</name>
<dbReference type="PANTHER" id="PTHR18964">
    <property type="entry name" value="ROK (REPRESSOR, ORF, KINASE) FAMILY"/>
    <property type="match status" value="1"/>
</dbReference>
<dbReference type="InterPro" id="IPR049874">
    <property type="entry name" value="ROK_cs"/>
</dbReference>
<dbReference type="OrthoDB" id="3189808at2"/>
<evidence type="ECO:0000259" key="2">
    <source>
        <dbReference type="Pfam" id="PF12802"/>
    </source>
</evidence>
<sequence>MTTPVYDDLTPVLRALRDGRPRTRAQLAREIGVSRSTMSTRVDDLLALGLVTPTGDAGSTGGRPASTFAFDPGARIVAGVDLGATHARIVLTDLAAHEILAHRVELRIASGPGPVLDQVVDVLHDLLDRADRDLADLAGVGVGLPGPVDHATGRPTKPPIMPGWDGHDVAGHLHTRLGSAPVLVDNDVNLMALAEHSSALPHVGHLLFVKIATGIGAGIIADGRVHRGAQGSAGDLGHVAVPGGDPVPCTCGNTGCLEAIAGSAAVAARLRTQGVDAVTNDDIVELVRGGSPVAANAVRDAGRAVGAVLASCVSLLNPSAIVVGGSMARVGEHLVAGIREVVYARPLPLATQNLRVTTSRTGASAGSLGGAWLAIEHAFATPGLLTRPVTPLVLPTPAPAPEAVPAG</sequence>
<dbReference type="GO" id="GO:0016301">
    <property type="term" value="F:kinase activity"/>
    <property type="evidence" value="ECO:0007669"/>
    <property type="project" value="UniProtKB-KW"/>
</dbReference>
<dbReference type="InterPro" id="IPR043129">
    <property type="entry name" value="ATPase_NBD"/>
</dbReference>
<gene>
    <name evidence="3" type="ORF">ATJ88_0252</name>
</gene>
<dbReference type="Proteomes" id="UP000224130">
    <property type="component" value="Unassembled WGS sequence"/>
</dbReference>
<dbReference type="PANTHER" id="PTHR18964:SF173">
    <property type="entry name" value="GLUCOKINASE"/>
    <property type="match status" value="1"/>
</dbReference>
<dbReference type="RefSeq" id="WP_098462162.1">
    <property type="nucleotide sequence ID" value="NZ_PDJJ01000001.1"/>
</dbReference>
<dbReference type="EMBL" id="PDJJ01000001">
    <property type="protein sequence ID" value="PFG41610.1"/>
    <property type="molecule type" value="Genomic_DNA"/>
</dbReference>
<organism evidence="3 4">
    <name type="scientific">Isoptericola jiangsuensis</name>
    <dbReference type="NCBI Taxonomy" id="548579"/>
    <lineage>
        <taxon>Bacteria</taxon>
        <taxon>Bacillati</taxon>
        <taxon>Actinomycetota</taxon>
        <taxon>Actinomycetes</taxon>
        <taxon>Micrococcales</taxon>
        <taxon>Promicromonosporaceae</taxon>
        <taxon>Isoptericola</taxon>
    </lineage>
</organism>
<accession>A0A2A9ETK1</accession>
<keyword evidence="3" id="KW-0418">Kinase</keyword>
<dbReference type="PROSITE" id="PS00519">
    <property type="entry name" value="HTH_ASNC_1"/>
    <property type="match status" value="1"/>
</dbReference>
<dbReference type="InterPro" id="IPR036388">
    <property type="entry name" value="WH-like_DNA-bd_sf"/>
</dbReference>
<dbReference type="InterPro" id="IPR000835">
    <property type="entry name" value="HTH_MarR-typ"/>
</dbReference>
<evidence type="ECO:0000256" key="1">
    <source>
        <dbReference type="ARBA" id="ARBA00006479"/>
    </source>
</evidence>
<dbReference type="PROSITE" id="PS01125">
    <property type="entry name" value="ROK"/>
    <property type="match status" value="1"/>
</dbReference>
<comment type="similarity">
    <text evidence="1">Belongs to the ROK (NagC/XylR) family.</text>
</comment>
<protein>
    <submittedName>
        <fullName evidence="3">Putative NBD/HSP70 family sugar kinase</fullName>
    </submittedName>
</protein>
<keyword evidence="3" id="KW-0808">Transferase</keyword>
<dbReference type="SUPFAM" id="SSF53067">
    <property type="entry name" value="Actin-like ATPase domain"/>
    <property type="match status" value="1"/>
</dbReference>
<evidence type="ECO:0000313" key="4">
    <source>
        <dbReference type="Proteomes" id="UP000224130"/>
    </source>
</evidence>
<dbReference type="Gene3D" id="1.10.10.10">
    <property type="entry name" value="Winged helix-like DNA-binding domain superfamily/Winged helix DNA-binding domain"/>
    <property type="match status" value="1"/>
</dbReference>
<evidence type="ECO:0000313" key="3">
    <source>
        <dbReference type="EMBL" id="PFG41610.1"/>
    </source>
</evidence>
<dbReference type="CDD" id="cd00090">
    <property type="entry name" value="HTH_ARSR"/>
    <property type="match status" value="1"/>
</dbReference>
<dbReference type="AlphaFoldDB" id="A0A2A9ETK1"/>